<reference evidence="4 5" key="1">
    <citation type="submission" date="2024-04" db="EMBL/GenBank/DDBJ databases">
        <title>Bacillus oryzaecorticis sp. nov., a moderately halophilic bacterium isolated from rice husks.</title>
        <authorList>
            <person name="Zhu H.-S."/>
        </authorList>
    </citation>
    <scope>NUCLEOTIDE SEQUENCE [LARGE SCALE GENOMIC DNA]</scope>
    <source>
        <strain evidence="4 5">ZC255</strain>
    </source>
</reference>
<evidence type="ECO:0000256" key="3">
    <source>
        <dbReference type="HAMAP-Rule" id="MF_01539"/>
    </source>
</evidence>
<comment type="similarity">
    <text evidence="3">Belongs to the TmcAL family.</text>
</comment>
<dbReference type="SUPFAM" id="SSF52374">
    <property type="entry name" value="Nucleotidylyl transferase"/>
    <property type="match status" value="1"/>
</dbReference>
<dbReference type="InterPro" id="IPR014729">
    <property type="entry name" value="Rossmann-like_a/b/a_fold"/>
</dbReference>
<organism evidence="4 5">
    <name type="scientific">Rossellomorea oryzaecorticis</name>
    <dbReference type="NCBI Taxonomy" id="1396505"/>
    <lineage>
        <taxon>Bacteria</taxon>
        <taxon>Bacillati</taxon>
        <taxon>Bacillota</taxon>
        <taxon>Bacilli</taxon>
        <taxon>Bacillales</taxon>
        <taxon>Bacillaceae</taxon>
        <taxon>Rossellomorea</taxon>
    </lineage>
</organism>
<dbReference type="InterPro" id="IPR008513">
    <property type="entry name" value="tRNA(Met)_cyd_acetate_ligase"/>
</dbReference>
<dbReference type="EMBL" id="JBBYAF010000013">
    <property type="protein sequence ID" value="MEL3972309.1"/>
    <property type="molecule type" value="Genomic_DNA"/>
</dbReference>
<comment type="function">
    <text evidence="3">Catalyzes the formation of N(4)-acetylcytidine (ac(4)C) at the wobble position of elongator tRNA(Met), using acetate and ATP as substrates. First activates an acetate ion to form acetyladenylate (Ac-AMP) and then transfers the acetyl group to tRNA to form ac(4)C34.</text>
</comment>
<dbReference type="PANTHER" id="PTHR37825:SF1">
    <property type="entry name" value="TRNA(MET) CYTIDINE ACETATE LIGASE"/>
    <property type="match status" value="1"/>
</dbReference>
<gene>
    <name evidence="3" type="primary">tmcAL</name>
    <name evidence="4" type="ORF">AAEO50_08470</name>
</gene>
<feature type="binding site" evidence="3">
    <location>
        <position position="162"/>
    </location>
    <ligand>
        <name>ATP</name>
        <dbReference type="ChEBI" id="CHEBI:30616"/>
    </ligand>
</feature>
<keyword evidence="2 3" id="KW-0819">tRNA processing</keyword>
<keyword evidence="3" id="KW-0547">Nucleotide-binding</keyword>
<keyword evidence="3" id="KW-0694">RNA-binding</keyword>
<comment type="catalytic activity">
    <reaction evidence="3">
        <text>cytidine(34) in elongator tRNA(Met) + acetate + ATP = N(4)-acetylcytidine(34) in elongator tRNA(Met) + AMP + diphosphate</text>
        <dbReference type="Rhea" id="RHEA:58144"/>
        <dbReference type="Rhea" id="RHEA-COMP:10693"/>
        <dbReference type="Rhea" id="RHEA-COMP:10694"/>
        <dbReference type="ChEBI" id="CHEBI:30089"/>
        <dbReference type="ChEBI" id="CHEBI:30616"/>
        <dbReference type="ChEBI" id="CHEBI:33019"/>
        <dbReference type="ChEBI" id="CHEBI:74900"/>
        <dbReference type="ChEBI" id="CHEBI:82748"/>
        <dbReference type="ChEBI" id="CHEBI:456215"/>
    </reaction>
</comment>
<comment type="subcellular location">
    <subcellularLocation>
        <location evidence="3">Cytoplasm</location>
    </subcellularLocation>
</comment>
<evidence type="ECO:0000313" key="4">
    <source>
        <dbReference type="EMBL" id="MEL3972309.1"/>
    </source>
</evidence>
<dbReference type="RefSeq" id="WP_341982457.1">
    <property type="nucleotide sequence ID" value="NZ_JBBYAF010000013.1"/>
</dbReference>
<feature type="binding site" evidence="3">
    <location>
        <position position="187"/>
    </location>
    <ligand>
        <name>ATP</name>
        <dbReference type="ChEBI" id="CHEBI:30616"/>
    </ligand>
</feature>
<dbReference type="Proteomes" id="UP001389717">
    <property type="component" value="Unassembled WGS sequence"/>
</dbReference>
<dbReference type="Pfam" id="PF05636">
    <property type="entry name" value="HIGH_NTase1"/>
    <property type="match status" value="1"/>
</dbReference>
<dbReference type="HAMAP" id="MF_01539">
    <property type="entry name" value="TmcAL"/>
    <property type="match status" value="1"/>
</dbReference>
<keyword evidence="3" id="KW-0963">Cytoplasm</keyword>
<evidence type="ECO:0000256" key="2">
    <source>
        <dbReference type="ARBA" id="ARBA00022694"/>
    </source>
</evidence>
<dbReference type="PANTHER" id="PTHR37825">
    <property type="entry name" value="TRNA(MET) CYTIDINE ACETATE LIGASE"/>
    <property type="match status" value="1"/>
</dbReference>
<dbReference type="NCBIfam" id="NF010191">
    <property type="entry name" value="PRK13670.1"/>
    <property type="match status" value="1"/>
</dbReference>
<keyword evidence="1 3" id="KW-0436">Ligase</keyword>
<keyword evidence="3" id="KW-0820">tRNA-binding</keyword>
<feature type="binding site" evidence="3">
    <location>
        <begin position="7"/>
        <end position="20"/>
    </location>
    <ligand>
        <name>ATP</name>
        <dbReference type="ChEBI" id="CHEBI:30616"/>
    </ligand>
</feature>
<comment type="caution">
    <text evidence="3">Lacks conserved residue(s) required for the propagation of feature annotation.</text>
</comment>
<comment type="caution">
    <text evidence="4">The sequence shown here is derived from an EMBL/GenBank/DDBJ whole genome shotgun (WGS) entry which is preliminary data.</text>
</comment>
<sequence>MKATGVVVEYNPFHNGHLHHLNETKRKSGADLVIACMSGHFLQRGEPALASKWARTKMALSAGVDMVIELPYSFATQHAETFAKGSITLLHEIGCESFCFGSEDGEIDSFEDTVKLIHDNEHTYNSSIKHYVNEGLSYPAALSKAFNDLEGNNNMIDLSKPNNILGYHYMEARNEAAPNLKAFTITRESAGYHDEHFSSPSIASATSIRKNLFDPDQEESVINRYMPVTTLNILDEYRKEFGGYHRWESYWSLLQYKIISSSPSQLKEIYEIEEGIENRIIECAKGAFSFEDFMSRLKTKRYTWTRLQRMALHILTNTTKEGMNKTAAGPAYIRLLGMNQIGQEFLNTRKKSLNLPLISKLSSANREDIFLDIKSSEIYSLGLSSSESRKKLLRQEWSQPPIIIR</sequence>
<protein>
    <recommendedName>
        <fullName evidence="3">tRNA(Met) cytidine acetate ligase</fullName>
        <ecNumber evidence="3">6.3.4.-</ecNumber>
    </recommendedName>
</protein>
<dbReference type="Gene3D" id="3.40.50.620">
    <property type="entry name" value="HUPs"/>
    <property type="match status" value="1"/>
</dbReference>
<feature type="binding site" evidence="3">
    <location>
        <position position="101"/>
    </location>
    <ligand>
        <name>ATP</name>
        <dbReference type="ChEBI" id="CHEBI:30616"/>
    </ligand>
</feature>
<accession>A0ABU9K8A4</accession>
<proteinExistence type="inferred from homology"/>
<evidence type="ECO:0000313" key="5">
    <source>
        <dbReference type="Proteomes" id="UP001389717"/>
    </source>
</evidence>
<keyword evidence="3" id="KW-0067">ATP-binding</keyword>
<evidence type="ECO:0000256" key="1">
    <source>
        <dbReference type="ARBA" id="ARBA00022598"/>
    </source>
</evidence>
<keyword evidence="5" id="KW-1185">Reference proteome</keyword>
<name>A0ABU9K8A4_9BACI</name>
<dbReference type="EC" id="6.3.4.-" evidence="3"/>